<dbReference type="GO" id="GO:0005829">
    <property type="term" value="C:cytosol"/>
    <property type="evidence" value="ECO:0007669"/>
    <property type="project" value="TreeGrafter"/>
</dbReference>
<dbReference type="Proteomes" id="UP000703661">
    <property type="component" value="Unassembled WGS sequence"/>
</dbReference>
<dbReference type="Gene3D" id="3.40.50.300">
    <property type="entry name" value="P-loop containing nucleotide triphosphate hydrolases"/>
    <property type="match status" value="1"/>
</dbReference>
<organism evidence="4 5">
    <name type="scientific">Entomortierella chlamydospora</name>
    <dbReference type="NCBI Taxonomy" id="101097"/>
    <lineage>
        <taxon>Eukaryota</taxon>
        <taxon>Fungi</taxon>
        <taxon>Fungi incertae sedis</taxon>
        <taxon>Mucoromycota</taxon>
        <taxon>Mortierellomycotina</taxon>
        <taxon>Mortierellomycetes</taxon>
        <taxon>Mortierellales</taxon>
        <taxon>Mortierellaceae</taxon>
        <taxon>Entomortierella</taxon>
    </lineage>
</organism>
<dbReference type="GO" id="GO:0005850">
    <property type="term" value="C:eukaryotic translation initiation factor 2 complex"/>
    <property type="evidence" value="ECO:0007669"/>
    <property type="project" value="TreeGrafter"/>
</dbReference>
<keyword evidence="3" id="KW-0342">GTP-binding</keyword>
<keyword evidence="5" id="KW-1185">Reference proteome</keyword>
<dbReference type="AlphaFoldDB" id="A0A9P6T4M7"/>
<gene>
    <name evidence="4" type="ORF">BGZ80_002777</name>
</gene>
<comment type="caution">
    <text evidence="4">The sequence shown here is derived from an EMBL/GenBank/DDBJ whole genome shotgun (WGS) entry which is preliminary data.</text>
</comment>
<reference evidence="4" key="1">
    <citation type="journal article" date="2020" name="Fungal Divers.">
        <title>Resolving the Mortierellaceae phylogeny through synthesis of multi-gene phylogenetics and phylogenomics.</title>
        <authorList>
            <person name="Vandepol N."/>
            <person name="Liber J."/>
            <person name="Desiro A."/>
            <person name="Na H."/>
            <person name="Kennedy M."/>
            <person name="Barry K."/>
            <person name="Grigoriev I.V."/>
            <person name="Miller A.N."/>
            <person name="O'Donnell K."/>
            <person name="Stajich J.E."/>
            <person name="Bonito G."/>
        </authorList>
    </citation>
    <scope>NUCLEOTIDE SEQUENCE</scope>
    <source>
        <strain evidence="4">NRRL 2769</strain>
    </source>
</reference>
<dbReference type="EMBL" id="JAAAID010000017">
    <property type="protein sequence ID" value="KAG0024462.1"/>
    <property type="molecule type" value="Genomic_DNA"/>
</dbReference>
<dbReference type="PANTHER" id="PTHR42854">
    <property type="entry name" value="EUKARYOTIC TRANSLATION INITIATION FACTOR 2 SUBUNIT 3 FAMILY MEMBER"/>
    <property type="match status" value="1"/>
</dbReference>
<feature type="non-terminal residue" evidence="4">
    <location>
        <position position="1"/>
    </location>
</feature>
<evidence type="ECO:0000256" key="1">
    <source>
        <dbReference type="ARBA" id="ARBA00022741"/>
    </source>
</evidence>
<dbReference type="GO" id="GO:0000049">
    <property type="term" value="F:tRNA binding"/>
    <property type="evidence" value="ECO:0007669"/>
    <property type="project" value="TreeGrafter"/>
</dbReference>
<keyword evidence="2" id="KW-0648">Protein biosynthesis</keyword>
<dbReference type="InterPro" id="IPR050543">
    <property type="entry name" value="eIF2G"/>
</dbReference>
<protein>
    <submittedName>
        <fullName evidence="4">Uncharacterized protein</fullName>
    </submittedName>
</protein>
<evidence type="ECO:0000313" key="4">
    <source>
        <dbReference type="EMBL" id="KAG0024462.1"/>
    </source>
</evidence>
<proteinExistence type="predicted"/>
<dbReference type="InterPro" id="IPR027417">
    <property type="entry name" value="P-loop_NTPase"/>
</dbReference>
<evidence type="ECO:0000256" key="2">
    <source>
        <dbReference type="ARBA" id="ARBA00022917"/>
    </source>
</evidence>
<dbReference type="PANTHER" id="PTHR42854:SF3">
    <property type="entry name" value="EUKARYOTIC TRANSLATION INITIATION FACTOR 2 SUBUNIT 3-RELATED"/>
    <property type="match status" value="1"/>
</dbReference>
<dbReference type="SUPFAM" id="SSF52540">
    <property type="entry name" value="P-loop containing nucleoside triphosphate hydrolases"/>
    <property type="match status" value="1"/>
</dbReference>
<keyword evidence="1" id="KW-0547">Nucleotide-binding</keyword>
<dbReference type="GO" id="GO:0003743">
    <property type="term" value="F:translation initiation factor activity"/>
    <property type="evidence" value="ECO:0007669"/>
    <property type="project" value="TreeGrafter"/>
</dbReference>
<sequence length="76" mass="8518">WQSVGHDILMTTILNGTAVMDAALPLVTTNEFSPQHQTSERLVAIEITKLEHIVILQNKVDLIKKNAALDHYQNIL</sequence>
<dbReference type="GO" id="GO:0001731">
    <property type="term" value="P:formation of translation preinitiation complex"/>
    <property type="evidence" value="ECO:0007669"/>
    <property type="project" value="TreeGrafter"/>
</dbReference>
<accession>A0A9P6T4M7</accession>
<evidence type="ECO:0000313" key="5">
    <source>
        <dbReference type="Proteomes" id="UP000703661"/>
    </source>
</evidence>
<dbReference type="GO" id="GO:0005525">
    <property type="term" value="F:GTP binding"/>
    <property type="evidence" value="ECO:0007669"/>
    <property type="project" value="UniProtKB-KW"/>
</dbReference>
<evidence type="ECO:0000256" key="3">
    <source>
        <dbReference type="ARBA" id="ARBA00023134"/>
    </source>
</evidence>
<name>A0A9P6T4M7_9FUNG</name>